<accession>A0AAV0XTE0</accession>
<dbReference type="AlphaFoldDB" id="A0AAV0XTE0"/>
<evidence type="ECO:0000313" key="1">
    <source>
        <dbReference type="EMBL" id="CAI6370929.1"/>
    </source>
</evidence>
<dbReference type="EMBL" id="CARXXK010000639">
    <property type="protein sequence ID" value="CAI6370929.1"/>
    <property type="molecule type" value="Genomic_DNA"/>
</dbReference>
<organism evidence="1 2">
    <name type="scientific">Macrosiphum euphorbiae</name>
    <name type="common">potato aphid</name>
    <dbReference type="NCBI Taxonomy" id="13131"/>
    <lineage>
        <taxon>Eukaryota</taxon>
        <taxon>Metazoa</taxon>
        <taxon>Ecdysozoa</taxon>
        <taxon>Arthropoda</taxon>
        <taxon>Hexapoda</taxon>
        <taxon>Insecta</taxon>
        <taxon>Pterygota</taxon>
        <taxon>Neoptera</taxon>
        <taxon>Paraneoptera</taxon>
        <taxon>Hemiptera</taxon>
        <taxon>Sternorrhyncha</taxon>
        <taxon>Aphidomorpha</taxon>
        <taxon>Aphidoidea</taxon>
        <taxon>Aphididae</taxon>
        <taxon>Macrosiphini</taxon>
        <taxon>Macrosiphum</taxon>
    </lineage>
</organism>
<keyword evidence="2" id="KW-1185">Reference proteome</keyword>
<proteinExistence type="predicted"/>
<sequence>MLVELIINHVITKKLSMSVNLSENIATQVENLFPTEVKDTYFMRGGLNKNPKGKIYAKLYNSMRLLKTSGLVIDNKVTAVDTNTHRQFEPECDIQHILDPIFYDSDITFPELLTLWSATTKFRVDDIQKASSTDEITKKWKNYLVPLGYKLIEIDFNTLYPNCNLVS</sequence>
<comment type="caution">
    <text evidence="1">The sequence shown here is derived from an EMBL/GenBank/DDBJ whole genome shotgun (WGS) entry which is preliminary data.</text>
</comment>
<dbReference type="Proteomes" id="UP001160148">
    <property type="component" value="Unassembled WGS sequence"/>
</dbReference>
<gene>
    <name evidence="1" type="ORF">MEUPH1_LOCUS24998</name>
</gene>
<protein>
    <submittedName>
        <fullName evidence="1">Uncharacterized protein</fullName>
    </submittedName>
</protein>
<name>A0AAV0XTE0_9HEMI</name>
<evidence type="ECO:0000313" key="2">
    <source>
        <dbReference type="Proteomes" id="UP001160148"/>
    </source>
</evidence>
<reference evidence="1 2" key="1">
    <citation type="submission" date="2023-01" db="EMBL/GenBank/DDBJ databases">
        <authorList>
            <person name="Whitehead M."/>
        </authorList>
    </citation>
    <scope>NUCLEOTIDE SEQUENCE [LARGE SCALE GENOMIC DNA]</scope>
</reference>